<organism evidence="1 2">
    <name type="scientific">Streptomyces africanus</name>
    <dbReference type="NCBI Taxonomy" id="231024"/>
    <lineage>
        <taxon>Bacteria</taxon>
        <taxon>Bacillati</taxon>
        <taxon>Actinomycetota</taxon>
        <taxon>Actinomycetes</taxon>
        <taxon>Kitasatosporales</taxon>
        <taxon>Streptomycetaceae</taxon>
        <taxon>Streptomyces</taxon>
    </lineage>
</organism>
<comment type="caution">
    <text evidence="1">The sequence shown here is derived from an EMBL/GenBank/DDBJ whole genome shotgun (WGS) entry which is preliminary data.</text>
</comment>
<gene>
    <name evidence="1" type="ORF">QF034_001128</name>
</gene>
<name>A0ABU0QHP7_9ACTN</name>
<evidence type="ECO:0000313" key="1">
    <source>
        <dbReference type="EMBL" id="MDQ0746897.1"/>
    </source>
</evidence>
<evidence type="ECO:0008006" key="3">
    <source>
        <dbReference type="Google" id="ProtNLM"/>
    </source>
</evidence>
<dbReference type="EMBL" id="JAUSYP010000001">
    <property type="protein sequence ID" value="MDQ0746897.1"/>
    <property type="molecule type" value="Genomic_DNA"/>
</dbReference>
<keyword evidence="2" id="KW-1185">Reference proteome</keyword>
<evidence type="ECO:0000313" key="2">
    <source>
        <dbReference type="Proteomes" id="UP001232755"/>
    </source>
</evidence>
<proteinExistence type="predicted"/>
<protein>
    <recommendedName>
        <fullName evidence="3">DUF559 domain-containing protein</fullName>
    </recommendedName>
</protein>
<reference evidence="1 2" key="1">
    <citation type="submission" date="2023-07" db="EMBL/GenBank/DDBJ databases">
        <title>Comparative genomics of wheat-associated soil bacteria to identify genetic determinants of phenazine resistance.</title>
        <authorList>
            <person name="Mouncey N."/>
        </authorList>
    </citation>
    <scope>NUCLEOTIDE SEQUENCE [LARGE SCALE GENOMIC DNA]</scope>
    <source>
        <strain evidence="1 2">B3I12</strain>
    </source>
</reference>
<dbReference type="Proteomes" id="UP001232755">
    <property type="component" value="Unassembled WGS sequence"/>
</dbReference>
<dbReference type="RefSeq" id="WP_307173891.1">
    <property type="nucleotide sequence ID" value="NZ_JAUSYP010000001.1"/>
</dbReference>
<sequence length="270" mass="30860">MADELRSLDEILANPNLSDEERQRLRRDKVLGGSAFLLHEQGDVEVAGLAAEAELEELIPWSQSSDYELGFKAVLRVEPHLFAHYTEEALNKIAAAMRVTMSHGETIDEIEARPSTAQVSVDWRKQFKAANGPAPNNQARRIRMEPQHPIEDGLHFTNEWERRVYMVLKERQAALSDNDTIGILPLPRMKVLKSIPVEPDFLITYRGRVGIIEVDGHYHRGPRSRSDDHSRERLIRNAGVRQIDRIDVRDSTSKEEVEKFVIDFLKHLAS</sequence>
<accession>A0ABU0QHP7</accession>